<proteinExistence type="predicted"/>
<dbReference type="Proteomes" id="UP000032210">
    <property type="component" value="Unassembled WGS sequence"/>
</dbReference>
<feature type="domain" description="HTH merR-type" evidence="2">
    <location>
        <begin position="1"/>
        <end position="68"/>
    </location>
</feature>
<comment type="caution">
    <text evidence="3">The sequence shown here is derived from an EMBL/GenBank/DDBJ whole genome shotgun (WGS) entry which is preliminary data.</text>
</comment>
<dbReference type="Gene3D" id="1.10.1660.10">
    <property type="match status" value="1"/>
</dbReference>
<dbReference type="PROSITE" id="PS50937">
    <property type="entry name" value="HTH_MERR_2"/>
    <property type="match status" value="1"/>
</dbReference>
<dbReference type="Pfam" id="PF13411">
    <property type="entry name" value="MerR_1"/>
    <property type="match status" value="1"/>
</dbReference>
<dbReference type="SUPFAM" id="SSF46955">
    <property type="entry name" value="Putative DNA-binding domain"/>
    <property type="match status" value="1"/>
</dbReference>
<evidence type="ECO:0000256" key="1">
    <source>
        <dbReference type="ARBA" id="ARBA00023125"/>
    </source>
</evidence>
<dbReference type="InterPro" id="IPR009061">
    <property type="entry name" value="DNA-bd_dom_put_sf"/>
</dbReference>
<dbReference type="PANTHER" id="PTHR30204:SF97">
    <property type="entry name" value="MERR FAMILY REGULATORY PROTEIN"/>
    <property type="match status" value="1"/>
</dbReference>
<dbReference type="PATRIC" id="fig|294.125.peg.5445"/>
<sequence>MDITEVVKRTGIPAHTLRFYEKKGLITSTSQPGARRHFAAAVVEQLAIIALGQAGGLSLDEIHAMLSPNGQANVDRAVLLAKADEIDATVKQLKAMSRGLRHAAACPAPNHAQCPNFQRLLKIAAAGAFKRTTVGRHTGVRPVHSTIEAS</sequence>
<protein>
    <submittedName>
        <fullName evidence="3">CueR_2 protein</fullName>
    </submittedName>
</protein>
<reference evidence="3 4" key="1">
    <citation type="submission" date="2015-01" db="EMBL/GenBank/DDBJ databases">
        <title>Genome sequence of the beneficial rhizobacterium Pseudomonas fluorescens 2-79.</title>
        <authorList>
            <person name="Thuermer A."/>
            <person name="Daniel R."/>
        </authorList>
    </citation>
    <scope>NUCLEOTIDE SEQUENCE [LARGE SCALE GENOMIC DNA]</scope>
    <source>
        <strain evidence="3 4">2-79</strain>
    </source>
</reference>
<dbReference type="InterPro" id="IPR047057">
    <property type="entry name" value="MerR_fam"/>
</dbReference>
<organism evidence="3 4">
    <name type="scientific">Pseudomonas fluorescens</name>
    <dbReference type="NCBI Taxonomy" id="294"/>
    <lineage>
        <taxon>Bacteria</taxon>
        <taxon>Pseudomonadati</taxon>
        <taxon>Pseudomonadota</taxon>
        <taxon>Gammaproteobacteria</taxon>
        <taxon>Pseudomonadales</taxon>
        <taxon>Pseudomonadaceae</taxon>
        <taxon>Pseudomonas</taxon>
    </lineage>
</organism>
<dbReference type="PANTHER" id="PTHR30204">
    <property type="entry name" value="REDOX-CYCLING DRUG-SENSING TRANSCRIPTIONAL ACTIVATOR SOXR"/>
    <property type="match status" value="1"/>
</dbReference>
<keyword evidence="1" id="KW-0238">DNA-binding</keyword>
<dbReference type="EMBL" id="JXCQ01000094">
    <property type="protein sequence ID" value="KIR16899.1"/>
    <property type="molecule type" value="Genomic_DNA"/>
</dbReference>
<accession>A0A0D0T3L0</accession>
<evidence type="ECO:0000259" key="2">
    <source>
        <dbReference type="PROSITE" id="PS50937"/>
    </source>
</evidence>
<gene>
    <name evidence="3" type="primary">cueR_2</name>
    <name evidence="3" type="ORF">PFLU3_52960</name>
</gene>
<dbReference type="InterPro" id="IPR000551">
    <property type="entry name" value="MerR-type_HTH_dom"/>
</dbReference>
<dbReference type="GO" id="GO:0003677">
    <property type="term" value="F:DNA binding"/>
    <property type="evidence" value="ECO:0007669"/>
    <property type="project" value="UniProtKB-KW"/>
</dbReference>
<name>A0A0D0T3L0_PSEFL</name>
<evidence type="ECO:0000313" key="4">
    <source>
        <dbReference type="Proteomes" id="UP000032210"/>
    </source>
</evidence>
<dbReference type="SMART" id="SM00422">
    <property type="entry name" value="HTH_MERR"/>
    <property type="match status" value="1"/>
</dbReference>
<evidence type="ECO:0000313" key="3">
    <source>
        <dbReference type="EMBL" id="KIR16899.1"/>
    </source>
</evidence>
<dbReference type="AlphaFoldDB" id="A0A0D0T3L0"/>
<dbReference type="GO" id="GO:0003700">
    <property type="term" value="F:DNA-binding transcription factor activity"/>
    <property type="evidence" value="ECO:0007669"/>
    <property type="project" value="InterPro"/>
</dbReference>
<dbReference type="RefSeq" id="WP_043051454.1">
    <property type="nucleotide sequence ID" value="NZ_JXCQ01000094.1"/>
</dbReference>
<dbReference type="CDD" id="cd04781">
    <property type="entry name" value="HTH_MerR-like_sg6"/>
    <property type="match status" value="1"/>
</dbReference>